<sequence length="349" mass="38337">MTRFVDVPAMAKLIQAIEVDEFIAELTDVIEANFVRWEEFDKAARFGAHNDEGVIELMPTANAERYGFKYVNGHPENIKHDLFSVMGFGVLSDMNTGYPMLLSELTLATAMRTAATSVMAARALARKESRVMAVIGNGAQAEFQAIGFHKVIGITEIRAFDIDPEATEKLARNLAEFEGLKVVHCNSVAEAVKGADIVTTITADKAMATIITVEMVEPGMHFNGVGGDCPGKTELAAGVLTQGKVFVEFEPQTRIEGDIQQMPADFPVNHLWKVLAGKEVGRDNDEQVTIFDSVGFAIEDFSTLEYIYKQSIQRGIGVDIELVPTPIGPKDLFTHTRRGQLRSVKRRAV</sequence>
<dbReference type="AlphaFoldDB" id="A0A094S5J4"/>
<dbReference type="InterPro" id="IPR036291">
    <property type="entry name" value="NAD(P)-bd_dom_sf"/>
</dbReference>
<dbReference type="InterPro" id="IPR023401">
    <property type="entry name" value="ODC_N"/>
</dbReference>
<dbReference type="PANTHER" id="PTHR13812:SF19">
    <property type="entry name" value="KETIMINE REDUCTASE MU-CRYSTALLIN"/>
    <property type="match status" value="1"/>
</dbReference>
<reference evidence="1" key="1">
    <citation type="submission" date="2014-06" db="EMBL/GenBank/DDBJ databases">
        <title>Key roles for freshwater Actinobacteria revealed by deep metagenomic sequencing.</title>
        <authorList>
            <person name="Ghai R."/>
            <person name="Mizuno C.M."/>
            <person name="Picazo A."/>
            <person name="Camacho A."/>
            <person name="Rodriguez-Valera F."/>
        </authorList>
    </citation>
    <scope>NUCLEOTIDE SEQUENCE</scope>
</reference>
<evidence type="ECO:0000313" key="1">
    <source>
        <dbReference type="EMBL" id="KGA13133.1"/>
    </source>
</evidence>
<comment type="caution">
    <text evidence="1">The sequence shown here is derived from an EMBL/GenBank/DDBJ whole genome shotgun (WGS) entry which is preliminary data.</text>
</comment>
<dbReference type="PIRSF" id="PIRSF001439">
    <property type="entry name" value="CryM"/>
    <property type="match status" value="1"/>
</dbReference>
<proteinExistence type="predicted"/>
<organism evidence="1">
    <name type="scientific">freshwater metagenome</name>
    <dbReference type="NCBI Taxonomy" id="449393"/>
    <lineage>
        <taxon>unclassified sequences</taxon>
        <taxon>metagenomes</taxon>
        <taxon>ecological metagenomes</taxon>
    </lineage>
</organism>
<dbReference type="SUPFAM" id="SSF51735">
    <property type="entry name" value="NAD(P)-binding Rossmann-fold domains"/>
    <property type="match status" value="1"/>
</dbReference>
<dbReference type="EMBL" id="JNSL01000200">
    <property type="protein sequence ID" value="KGA13133.1"/>
    <property type="molecule type" value="Genomic_DNA"/>
</dbReference>
<dbReference type="Gene3D" id="3.40.50.720">
    <property type="entry name" value="NAD(P)-binding Rossmann-like Domain"/>
    <property type="match status" value="1"/>
</dbReference>
<dbReference type="PANTHER" id="PTHR13812">
    <property type="entry name" value="KETIMINE REDUCTASE MU-CRYSTALLIN"/>
    <property type="match status" value="1"/>
</dbReference>
<accession>A0A094S5J4</accession>
<dbReference type="NCBIfam" id="NF005762">
    <property type="entry name" value="PRK07589.1"/>
    <property type="match status" value="1"/>
</dbReference>
<gene>
    <name evidence="1" type="ORF">GM51_20625</name>
</gene>
<name>A0A094S5J4_9ZZZZ</name>
<dbReference type="Pfam" id="PF02423">
    <property type="entry name" value="OCD_Mu_crystall"/>
    <property type="match status" value="1"/>
</dbReference>
<protein>
    <submittedName>
        <fullName evidence="1">Ornithine cyclodeaminase</fullName>
    </submittedName>
</protein>
<dbReference type="InterPro" id="IPR003462">
    <property type="entry name" value="ODC_Mu_crystall"/>
</dbReference>
<dbReference type="Gene3D" id="3.30.1780.10">
    <property type="entry name" value="ornithine cyclodeaminase, domain 1"/>
    <property type="match status" value="1"/>
</dbReference>